<keyword evidence="4 5" id="KW-0408">Iron</keyword>
<name>A0A251RFG8_PRUPE</name>
<dbReference type="GO" id="GO:0046872">
    <property type="term" value="F:metal ion binding"/>
    <property type="evidence" value="ECO:0007669"/>
    <property type="project" value="UniProtKB-KW"/>
</dbReference>
<evidence type="ECO:0000256" key="1">
    <source>
        <dbReference type="ARBA" id="ARBA00008056"/>
    </source>
</evidence>
<feature type="domain" description="Fe2OG dioxygenase" evidence="6">
    <location>
        <begin position="223"/>
        <end position="324"/>
    </location>
</feature>
<dbReference type="InterPro" id="IPR026992">
    <property type="entry name" value="DIOX_N"/>
</dbReference>
<evidence type="ECO:0000259" key="6">
    <source>
        <dbReference type="PROSITE" id="PS51471"/>
    </source>
</evidence>
<dbReference type="PANTHER" id="PTHR10209:SF885">
    <property type="entry name" value="2OG-FE(II) OXYGENASE FAMILY, PUTATIVE (AFU_ORTHOLOGUE AFUA_2G00750)-RELATED"/>
    <property type="match status" value="1"/>
</dbReference>
<dbReference type="EMBL" id="CM007651">
    <property type="protein sequence ID" value="ONI34788.1"/>
    <property type="molecule type" value="Genomic_DNA"/>
</dbReference>
<dbReference type="FunFam" id="2.60.120.330:FF:000012">
    <property type="entry name" value="Gibberellin 20 oxidase 1"/>
    <property type="match status" value="1"/>
</dbReference>
<evidence type="ECO:0000256" key="5">
    <source>
        <dbReference type="RuleBase" id="RU003682"/>
    </source>
</evidence>
<protein>
    <recommendedName>
        <fullName evidence="6">Fe2OG dioxygenase domain-containing protein</fullName>
    </recommendedName>
</protein>
<dbReference type="PANTHER" id="PTHR10209">
    <property type="entry name" value="OXIDOREDUCTASE, 2OG-FE II OXYGENASE FAMILY PROTEIN"/>
    <property type="match status" value="1"/>
</dbReference>
<dbReference type="PROSITE" id="PS51471">
    <property type="entry name" value="FE2OG_OXY"/>
    <property type="match status" value="1"/>
</dbReference>
<dbReference type="InterPro" id="IPR005123">
    <property type="entry name" value="Oxoglu/Fe-dep_dioxygenase_dom"/>
</dbReference>
<accession>A0A251RFG8</accession>
<gene>
    <name evidence="7" type="ORF">PRUPE_1G499300</name>
</gene>
<evidence type="ECO:0000313" key="8">
    <source>
        <dbReference type="Proteomes" id="UP000006882"/>
    </source>
</evidence>
<dbReference type="PRINTS" id="PR00682">
    <property type="entry name" value="IPNSYNTHASE"/>
</dbReference>
<organism evidence="7 8">
    <name type="scientific">Prunus persica</name>
    <name type="common">Peach</name>
    <name type="synonym">Amygdalus persica</name>
    <dbReference type="NCBI Taxonomy" id="3760"/>
    <lineage>
        <taxon>Eukaryota</taxon>
        <taxon>Viridiplantae</taxon>
        <taxon>Streptophyta</taxon>
        <taxon>Embryophyta</taxon>
        <taxon>Tracheophyta</taxon>
        <taxon>Spermatophyta</taxon>
        <taxon>Magnoliopsida</taxon>
        <taxon>eudicotyledons</taxon>
        <taxon>Gunneridae</taxon>
        <taxon>Pentapetalae</taxon>
        <taxon>rosids</taxon>
        <taxon>fabids</taxon>
        <taxon>Rosales</taxon>
        <taxon>Rosaceae</taxon>
        <taxon>Amygdaloideae</taxon>
        <taxon>Amygdaleae</taxon>
        <taxon>Prunus</taxon>
    </lineage>
</organism>
<dbReference type="Gramene" id="ONI34788">
    <property type="protein sequence ID" value="ONI34788"/>
    <property type="gene ID" value="PRUPE_1G499300"/>
</dbReference>
<keyword evidence="3 5" id="KW-0560">Oxidoreductase</keyword>
<evidence type="ECO:0000313" key="7">
    <source>
        <dbReference type="EMBL" id="ONI34788.1"/>
    </source>
</evidence>
<comment type="similarity">
    <text evidence="1 5">Belongs to the iron/ascorbate-dependent oxidoreductase family.</text>
</comment>
<keyword evidence="2 5" id="KW-0479">Metal-binding</keyword>
<dbReference type="Pfam" id="PF03171">
    <property type="entry name" value="2OG-FeII_Oxy"/>
    <property type="match status" value="1"/>
</dbReference>
<reference evidence="7 8" key="1">
    <citation type="journal article" date="2013" name="Nat. Genet.">
        <title>The high-quality draft genome of peach (Prunus persica) identifies unique patterns of genetic diversity, domestication and genome evolution.</title>
        <authorList>
            <consortium name="International Peach Genome Initiative"/>
            <person name="Verde I."/>
            <person name="Abbott A.G."/>
            <person name="Scalabrin S."/>
            <person name="Jung S."/>
            <person name="Shu S."/>
            <person name="Marroni F."/>
            <person name="Zhebentyayeva T."/>
            <person name="Dettori M.T."/>
            <person name="Grimwood J."/>
            <person name="Cattonaro F."/>
            <person name="Zuccolo A."/>
            <person name="Rossini L."/>
            <person name="Jenkins J."/>
            <person name="Vendramin E."/>
            <person name="Meisel L.A."/>
            <person name="Decroocq V."/>
            <person name="Sosinski B."/>
            <person name="Prochnik S."/>
            <person name="Mitros T."/>
            <person name="Policriti A."/>
            <person name="Cipriani G."/>
            <person name="Dondini L."/>
            <person name="Ficklin S."/>
            <person name="Goodstein D.M."/>
            <person name="Xuan P."/>
            <person name="Del Fabbro C."/>
            <person name="Aramini V."/>
            <person name="Copetti D."/>
            <person name="Gonzalez S."/>
            <person name="Horner D.S."/>
            <person name="Falchi R."/>
            <person name="Lucas S."/>
            <person name="Mica E."/>
            <person name="Maldonado J."/>
            <person name="Lazzari B."/>
            <person name="Bielenberg D."/>
            <person name="Pirona R."/>
            <person name="Miculan M."/>
            <person name="Barakat A."/>
            <person name="Testolin R."/>
            <person name="Stella A."/>
            <person name="Tartarini S."/>
            <person name="Tonutti P."/>
            <person name="Arus P."/>
            <person name="Orellana A."/>
            <person name="Wells C."/>
            <person name="Main D."/>
            <person name="Vizzotto G."/>
            <person name="Silva H."/>
            <person name="Salamini F."/>
            <person name="Schmutz J."/>
            <person name="Morgante M."/>
            <person name="Rokhsar D.S."/>
        </authorList>
    </citation>
    <scope>NUCLEOTIDE SEQUENCE [LARGE SCALE GENOMIC DNA]</scope>
    <source>
        <strain evidence="8">cv. Nemared</strain>
    </source>
</reference>
<evidence type="ECO:0000256" key="2">
    <source>
        <dbReference type="ARBA" id="ARBA00022723"/>
    </source>
</evidence>
<dbReference type="SUPFAM" id="SSF51197">
    <property type="entry name" value="Clavaminate synthase-like"/>
    <property type="match status" value="1"/>
</dbReference>
<proteinExistence type="inferred from homology"/>
<keyword evidence="8" id="KW-1185">Reference proteome</keyword>
<dbReference type="InterPro" id="IPR044861">
    <property type="entry name" value="IPNS-like_FE2OG_OXY"/>
</dbReference>
<dbReference type="Proteomes" id="UP000006882">
    <property type="component" value="Chromosome G1"/>
</dbReference>
<dbReference type="Gene3D" id="2.60.120.330">
    <property type="entry name" value="B-lactam Antibiotic, Isopenicillin N Synthase, Chain"/>
    <property type="match status" value="1"/>
</dbReference>
<evidence type="ECO:0000256" key="3">
    <source>
        <dbReference type="ARBA" id="ARBA00023002"/>
    </source>
</evidence>
<dbReference type="AlphaFoldDB" id="A0A251RFG8"/>
<dbReference type="Pfam" id="PF14226">
    <property type="entry name" value="DIOX_N"/>
    <property type="match status" value="1"/>
</dbReference>
<dbReference type="OrthoDB" id="288590at2759"/>
<sequence length="378" mass="43534">MQLYIHVPWHQCLTIQSYKPSTYTMGEVNPSYILSEEHRPKHVITEGEGIPLIDLSPITNREGLSADPNKAVEDLAAKIGEACRTWGFFSVINHGVPLGIRRRIMEVARKFFALPVEEKKKVSREDHNTAGFHNDEHSKDFKDWKEVYDFYVNDGMLMPASHELDDPEIVPWFTPWPENLPEFRETCEEYGRACEKLFFNLLELVSLSLGLPPERLHGYFENQASFARLNYYPPCPKPELVLGTGGHKDPSALTVLAQEDVEGLDVLRKSDGAWVRVKPVPDSFVINVGDVLQVWSNDLYESVEHRAEVNAETERYSIPIFFHPSHDVTMKPLDELVDEQSPAKYPEYKAGKWLNLRMYNNYKKHGFYMRMTDYKVAA</sequence>
<dbReference type="GO" id="GO:0051213">
    <property type="term" value="F:dioxygenase activity"/>
    <property type="evidence" value="ECO:0007669"/>
    <property type="project" value="UniProtKB-ARBA"/>
</dbReference>
<evidence type="ECO:0000256" key="4">
    <source>
        <dbReference type="ARBA" id="ARBA00023004"/>
    </source>
</evidence>
<dbReference type="eggNOG" id="KOG0143">
    <property type="taxonomic scope" value="Eukaryota"/>
</dbReference>
<dbReference type="InterPro" id="IPR027443">
    <property type="entry name" value="IPNS-like_sf"/>
</dbReference>